<dbReference type="EMBL" id="JALDYZ010000005">
    <property type="protein sequence ID" value="MDI7922822.1"/>
    <property type="molecule type" value="Genomic_DNA"/>
</dbReference>
<reference evidence="1" key="1">
    <citation type="submission" date="2022-03" db="EMBL/GenBank/DDBJ databases">
        <title>Fererhizobium litorale gen. nov., sp. nov., isolated from sandy sediments of the Sea of Japan seashore.</title>
        <authorList>
            <person name="Romanenko L."/>
            <person name="Kurilenko V."/>
            <person name="Otstavnykh N."/>
            <person name="Svetashev V."/>
            <person name="Tekutyeva L."/>
            <person name="Isaeva M."/>
            <person name="Mikhailov V."/>
        </authorList>
    </citation>
    <scope>NUCLEOTIDE SEQUENCE</scope>
    <source>
        <strain evidence="1">KMM 9576</strain>
    </source>
</reference>
<gene>
    <name evidence="1" type="ORF">MRS75_12055</name>
</gene>
<keyword evidence="2" id="KW-1185">Reference proteome</keyword>
<name>A0AAE3QBL8_9HYPH</name>
<dbReference type="Proteomes" id="UP001161580">
    <property type="component" value="Unassembled WGS sequence"/>
</dbReference>
<organism evidence="1 2">
    <name type="scientific">Ferirhizobium litorale</name>
    <dbReference type="NCBI Taxonomy" id="2927786"/>
    <lineage>
        <taxon>Bacteria</taxon>
        <taxon>Pseudomonadati</taxon>
        <taxon>Pseudomonadota</taxon>
        <taxon>Alphaproteobacteria</taxon>
        <taxon>Hyphomicrobiales</taxon>
        <taxon>Rhizobiaceae</taxon>
        <taxon>Ferirhizobium</taxon>
    </lineage>
</organism>
<evidence type="ECO:0000313" key="2">
    <source>
        <dbReference type="Proteomes" id="UP001161580"/>
    </source>
</evidence>
<comment type="caution">
    <text evidence="1">The sequence shown here is derived from an EMBL/GenBank/DDBJ whole genome shotgun (WGS) entry which is preliminary data.</text>
</comment>
<protein>
    <submittedName>
        <fullName evidence="1">Uncharacterized protein</fullName>
    </submittedName>
</protein>
<sequence>MADSENSRTLPAITPRNFLTATERFLQRATAGGADADAALVKWGPWLAAHRECDRLCSKQQQLETKMFRTVRSPQVEISIPDRACPAIAMTAEEIDSWLTGEEFAERRADAKAQLEARRREWDAVDSVVGYSLVKQAEDAAAALEYRLAQELWATPASSTVAAIAKLHSIIWHGTPQPNADEFPWPQIRSVLTDLLRATSTLAVPVLTPEETSPAHTECGCDRK</sequence>
<dbReference type="RefSeq" id="WP_311786242.1">
    <property type="nucleotide sequence ID" value="NZ_JALDYY010000004.1"/>
</dbReference>
<dbReference type="AlphaFoldDB" id="A0AAE3QBL8"/>
<accession>A0AAE3QBL8</accession>
<evidence type="ECO:0000313" key="1">
    <source>
        <dbReference type="EMBL" id="MDI7922822.1"/>
    </source>
</evidence>
<proteinExistence type="predicted"/>